<dbReference type="Proteomes" id="UP000317730">
    <property type="component" value="Unassembled WGS sequence"/>
</dbReference>
<accession>A0A4Y3TVY4</accession>
<sequence length="167" mass="18391">MTAPGTILARCTPSPLRTLWAGLGLALLALCMKPGATQAQEAITRQKLVIYGGPQFREFLGCVNCDAYEVDSVWNIYSPLGWENSYSDYSHLHIYREPHGVYSACDPFASSPPRVLDPQNRLYGYLNISKVRPEGICAPHGNAAICDKLTAMCEKKNNIDGSPDRLD</sequence>
<comment type="caution">
    <text evidence="1">The sequence shown here is derived from an EMBL/GenBank/DDBJ whole genome shotgun (WGS) entry which is preliminary data.</text>
</comment>
<dbReference type="RefSeq" id="WP_141375171.1">
    <property type="nucleotide sequence ID" value="NZ_BAPL01000024.1"/>
</dbReference>
<dbReference type="AlphaFoldDB" id="A0A4Y3TVY4"/>
<dbReference type="EMBL" id="BJMV01000004">
    <property type="protein sequence ID" value="GEB85160.1"/>
    <property type="molecule type" value="Genomic_DNA"/>
</dbReference>
<evidence type="ECO:0000313" key="1">
    <source>
        <dbReference type="EMBL" id="GEB85160.1"/>
    </source>
</evidence>
<proteinExistence type="predicted"/>
<protein>
    <submittedName>
        <fullName evidence="1">Uncharacterized protein</fullName>
    </submittedName>
</protein>
<keyword evidence="2" id="KW-1185">Reference proteome</keyword>
<dbReference type="OrthoDB" id="583214at2"/>
<reference evidence="1 2" key="1">
    <citation type="submission" date="2019-06" db="EMBL/GenBank/DDBJ databases">
        <title>Whole genome shotgun sequence of Acetobacter peroxydans NBRC 13755.</title>
        <authorList>
            <person name="Hosoyama A."/>
            <person name="Uohara A."/>
            <person name="Ohji S."/>
            <person name="Ichikawa N."/>
        </authorList>
    </citation>
    <scope>NUCLEOTIDE SEQUENCE [LARGE SCALE GENOMIC DNA]</scope>
    <source>
        <strain evidence="1 2">NBRC 13755</strain>
    </source>
</reference>
<organism evidence="1 2">
    <name type="scientific">Acetobacter peroxydans</name>
    <dbReference type="NCBI Taxonomy" id="104098"/>
    <lineage>
        <taxon>Bacteria</taxon>
        <taxon>Pseudomonadati</taxon>
        <taxon>Pseudomonadota</taxon>
        <taxon>Alphaproteobacteria</taxon>
        <taxon>Acetobacterales</taxon>
        <taxon>Acetobacteraceae</taxon>
        <taxon>Acetobacter</taxon>
    </lineage>
</organism>
<evidence type="ECO:0000313" key="2">
    <source>
        <dbReference type="Proteomes" id="UP000317730"/>
    </source>
</evidence>
<gene>
    <name evidence="1" type="ORF">APE01nite_09570</name>
</gene>
<name>A0A4Y3TVY4_9PROT</name>